<dbReference type="Gene3D" id="3.10.180.10">
    <property type="entry name" value="2,3-Dihydroxybiphenyl 1,2-Dioxygenase, domain 1"/>
    <property type="match status" value="2"/>
</dbReference>
<dbReference type="Proteomes" id="UP000569951">
    <property type="component" value="Unassembled WGS sequence"/>
</dbReference>
<dbReference type="Pfam" id="PF00903">
    <property type="entry name" value="Glyoxalase"/>
    <property type="match status" value="2"/>
</dbReference>
<evidence type="ECO:0000259" key="1">
    <source>
        <dbReference type="PROSITE" id="PS51819"/>
    </source>
</evidence>
<keyword evidence="3" id="KW-1185">Reference proteome</keyword>
<dbReference type="SUPFAM" id="SSF54593">
    <property type="entry name" value="Glyoxalase/Bleomycin resistance protein/Dihydroxybiphenyl dioxygenase"/>
    <property type="match status" value="2"/>
</dbReference>
<feature type="domain" description="VOC" evidence="1">
    <location>
        <begin position="135"/>
        <end position="248"/>
    </location>
</feature>
<dbReference type="InterPro" id="IPR029068">
    <property type="entry name" value="Glyas_Bleomycin-R_OHBP_Dase"/>
</dbReference>
<dbReference type="InterPro" id="IPR004360">
    <property type="entry name" value="Glyas_Fos-R_dOase_dom"/>
</dbReference>
<name>A0A841HWN7_9DEIO</name>
<dbReference type="PANTHER" id="PTHR33993">
    <property type="entry name" value="GLYOXALASE-RELATED"/>
    <property type="match status" value="1"/>
</dbReference>
<dbReference type="PANTHER" id="PTHR33993:SF14">
    <property type="entry name" value="GB|AAF24581.1"/>
    <property type="match status" value="1"/>
</dbReference>
<dbReference type="PROSITE" id="PS51819">
    <property type="entry name" value="VOC"/>
    <property type="match status" value="2"/>
</dbReference>
<gene>
    <name evidence="2" type="ORF">HNR42_000750</name>
</gene>
<dbReference type="AlphaFoldDB" id="A0A841HWN7"/>
<dbReference type="InterPro" id="IPR037523">
    <property type="entry name" value="VOC_core"/>
</dbReference>
<comment type="caution">
    <text evidence="2">The sequence shown here is derived from an EMBL/GenBank/DDBJ whole genome shotgun (WGS) entry which is preliminary data.</text>
</comment>
<dbReference type="CDD" id="cd07247">
    <property type="entry name" value="SgaA_N_like"/>
    <property type="match status" value="2"/>
</dbReference>
<dbReference type="RefSeq" id="WP_183984634.1">
    <property type="nucleotide sequence ID" value="NZ_JACHHG010000002.1"/>
</dbReference>
<evidence type="ECO:0000313" key="2">
    <source>
        <dbReference type="EMBL" id="MBB6097336.1"/>
    </source>
</evidence>
<accession>A0A841HWN7</accession>
<reference evidence="2 3" key="1">
    <citation type="submission" date="2020-08" db="EMBL/GenBank/DDBJ databases">
        <title>Genomic Encyclopedia of Type Strains, Phase IV (KMG-IV): sequencing the most valuable type-strain genomes for metagenomic binning, comparative biology and taxonomic classification.</title>
        <authorList>
            <person name="Goeker M."/>
        </authorList>
    </citation>
    <scope>NUCLEOTIDE SEQUENCE [LARGE SCALE GENOMIC DNA]</scope>
    <source>
        <strain evidence="2 3">DSM 21458</strain>
    </source>
</reference>
<feature type="domain" description="VOC" evidence="1">
    <location>
        <begin position="7"/>
        <end position="121"/>
    </location>
</feature>
<sequence length="254" mass="27191">MMYPAGQPSWTDLTTPAPEQTQAFYGALFGWQYQHTGDALGNYVIAHHGGKTAAGIMPVPVGSDMPIAWTVYFASDDIAADVQRARELGGQVLMGPEQVGEEGQMALIGDPSGASFGLWQAGAHQGAQTREQPGSVVWVELNTRDSASALAFYTALFRADSEAVDGMDYHQLKHGDQGYAGISGMAENWEAIGISEWLTYFYVPDVDEAARVAEQQGGKVLVAPFDMPYGRMAVLRDPGGASFAVMNPGPMHEA</sequence>
<proteinExistence type="predicted"/>
<dbReference type="InterPro" id="IPR052164">
    <property type="entry name" value="Anthracycline_SecMetBiosynth"/>
</dbReference>
<protein>
    <recommendedName>
        <fullName evidence="1">VOC domain-containing protein</fullName>
    </recommendedName>
</protein>
<dbReference type="EMBL" id="JACHHG010000002">
    <property type="protein sequence ID" value="MBB6097336.1"/>
    <property type="molecule type" value="Genomic_DNA"/>
</dbReference>
<organism evidence="2 3">
    <name type="scientific">Deinobacterium chartae</name>
    <dbReference type="NCBI Taxonomy" id="521158"/>
    <lineage>
        <taxon>Bacteria</taxon>
        <taxon>Thermotogati</taxon>
        <taxon>Deinococcota</taxon>
        <taxon>Deinococci</taxon>
        <taxon>Deinococcales</taxon>
        <taxon>Deinococcaceae</taxon>
        <taxon>Deinobacterium</taxon>
    </lineage>
</organism>
<evidence type="ECO:0000313" key="3">
    <source>
        <dbReference type="Proteomes" id="UP000569951"/>
    </source>
</evidence>